<dbReference type="InterPro" id="IPR020845">
    <property type="entry name" value="AMP-binding_CS"/>
</dbReference>
<proteinExistence type="inferred from homology"/>
<dbReference type="SUPFAM" id="SSF47336">
    <property type="entry name" value="ACP-like"/>
    <property type="match status" value="1"/>
</dbReference>
<dbReference type="InterPro" id="IPR000873">
    <property type="entry name" value="AMP-dep_synth/lig_dom"/>
</dbReference>
<dbReference type="InterPro" id="IPR001242">
    <property type="entry name" value="Condensation_dom"/>
</dbReference>
<dbReference type="InterPro" id="IPR009081">
    <property type="entry name" value="PP-bd_ACP"/>
</dbReference>
<dbReference type="Gene3D" id="2.30.38.10">
    <property type="entry name" value="Luciferase, Domain 3"/>
    <property type="match status" value="1"/>
</dbReference>
<dbReference type="PROSITE" id="PS50075">
    <property type="entry name" value="CARRIER"/>
    <property type="match status" value="1"/>
</dbReference>
<evidence type="ECO:0000256" key="1">
    <source>
        <dbReference type="ARBA" id="ARBA00001957"/>
    </source>
</evidence>
<keyword evidence="3" id="KW-0596">Phosphopantetheine</keyword>
<dbReference type="Gene3D" id="3.40.50.980">
    <property type="match status" value="2"/>
</dbReference>
<dbReference type="Gene3D" id="3.30.559.30">
    <property type="entry name" value="Nonribosomal peptide synthetase, condensation domain"/>
    <property type="match status" value="1"/>
</dbReference>
<dbReference type="InterPro" id="IPR010071">
    <property type="entry name" value="AA_adenyl_dom"/>
</dbReference>
<dbReference type="InterPro" id="IPR036736">
    <property type="entry name" value="ACP-like_sf"/>
</dbReference>
<dbReference type="Gene3D" id="3.40.50.1820">
    <property type="entry name" value="alpha/beta hydrolase"/>
    <property type="match status" value="1"/>
</dbReference>
<dbReference type="PANTHER" id="PTHR45527:SF14">
    <property type="entry name" value="PLIPASTATIN SYNTHASE SUBUNIT B"/>
    <property type="match status" value="1"/>
</dbReference>
<dbReference type="Pfam" id="PF00550">
    <property type="entry name" value="PP-binding"/>
    <property type="match status" value="1"/>
</dbReference>
<dbReference type="EMBL" id="VJXY01000137">
    <property type="protein sequence ID" value="MBD6621231.1"/>
    <property type="molecule type" value="Genomic_DNA"/>
</dbReference>
<dbReference type="InterPro" id="IPR023213">
    <property type="entry name" value="CAT-like_dom_sf"/>
</dbReference>
<dbReference type="Gene3D" id="3.30.559.10">
    <property type="entry name" value="Chloramphenicol acetyltransferase-like domain"/>
    <property type="match status" value="1"/>
</dbReference>
<dbReference type="GO" id="GO:0043041">
    <property type="term" value="P:amino acid activation for nonribosomal peptide biosynthetic process"/>
    <property type="evidence" value="ECO:0007669"/>
    <property type="project" value="TreeGrafter"/>
</dbReference>
<dbReference type="GO" id="GO:0005829">
    <property type="term" value="C:cytosol"/>
    <property type="evidence" value="ECO:0007669"/>
    <property type="project" value="TreeGrafter"/>
</dbReference>
<comment type="cofactor">
    <cofactor evidence="1">
        <name>pantetheine 4'-phosphate</name>
        <dbReference type="ChEBI" id="CHEBI:47942"/>
    </cofactor>
</comment>
<dbReference type="NCBIfam" id="TIGR01733">
    <property type="entry name" value="AA-adenyl-dom"/>
    <property type="match status" value="1"/>
</dbReference>
<dbReference type="FunFam" id="3.40.50.12780:FF:000012">
    <property type="entry name" value="Non-ribosomal peptide synthetase"/>
    <property type="match status" value="1"/>
</dbReference>
<gene>
    <name evidence="6" type="ORF">FNW02_37450</name>
</gene>
<accession>A0AA40VVU3</accession>
<dbReference type="AlphaFoldDB" id="A0AA40VVU3"/>
<dbReference type="InterPro" id="IPR006162">
    <property type="entry name" value="Ppantetheine_attach_site"/>
</dbReference>
<feature type="non-terminal residue" evidence="6">
    <location>
        <position position="1"/>
    </location>
</feature>
<dbReference type="Gene3D" id="3.30.300.30">
    <property type="match status" value="1"/>
</dbReference>
<protein>
    <submittedName>
        <fullName evidence="6">Amino acid adenylation domain-containing protein</fullName>
    </submittedName>
</protein>
<dbReference type="InterPro" id="IPR025110">
    <property type="entry name" value="AMP-bd_C"/>
</dbReference>
<evidence type="ECO:0000256" key="3">
    <source>
        <dbReference type="ARBA" id="ARBA00022450"/>
    </source>
</evidence>
<dbReference type="Pfam" id="PF00668">
    <property type="entry name" value="Condensation"/>
    <property type="match status" value="1"/>
</dbReference>
<dbReference type="RefSeq" id="WP_191762549.1">
    <property type="nucleotide sequence ID" value="NZ_VJXY01000137.1"/>
</dbReference>
<dbReference type="SUPFAM" id="SSF52777">
    <property type="entry name" value="CoA-dependent acyltransferases"/>
    <property type="match status" value="2"/>
</dbReference>
<dbReference type="Proteomes" id="UP001165986">
    <property type="component" value="Unassembled WGS sequence"/>
</dbReference>
<evidence type="ECO:0000256" key="2">
    <source>
        <dbReference type="ARBA" id="ARBA00006432"/>
    </source>
</evidence>
<sequence length="978" mass="110092">TTEQQQQLSELLQTQRRLGFQFNQAPLMGCTLVRLDEDNYKFIWSHHHILMDGWCLPIIFKEVISFYEAEVTDETFSLPTPTPYGDYIAWLNSQNQEIAFEFWRQTLQGFSAPTPLVVDNNQYQKEYINSDYKELELTLSAQTSRGLQDLAQQHHVTLSTIVQAVWALLLSRYSDEKDVVFGVIVSGRPSSLSGVEKMVGLFINTLPLRLQISPQQQLISWLQQIQQLMLELQDYSYTPLVEIQSMSEVTRGTPLFESIVVFENYPVDSSLLNQSNSLKVTEIGGFEQNNYPLTVVAVPRDELLIKISYDTVRFELDTIERMLGHLQTIFCAIVENPSQTVGELPLLTQAERHQLLTEWNDTATEYPTDKCIHQLFEQQVDKTPHCVAVVFENQQLTYQQLNQRANQLAYHLQSLGVGAEILVGICVERSIEMLVGLLGILKAGGAYLPFDSNYPQERLSYMLEDSAVQVLLTQQSLLQSLPQHQAQVVCLDADWVSIEQYSHHNLDVEVASDNLAYVIYTSGSTGQPKGVEICHYSVVNFLNSMSHFPGLTQEDTFYAVTTISFDIAALELYLPLTVGAKVIVASRSIASNADSLLFELFKSKITVMQATPVTWQMLLAGGWSSNYPLKVLCGGEALSAQLAHQILETGSELWNLYGPTEATIWSTIYQLGTKKTVARTENAPSPIGRPIANTQIYILDSHLQPVPIGVPGELYISGDGLARSYLNRPELTQEKFIPSPFSNSKHKRLYKTGDLACYGSDGSIKFRGRIDNQVKVRGFRIELGEIESVLNTHPQIQQAVVTAREDIPGNKRLVAYIVIRDELLTTDQLREFIKQKLPEYMVPSAFVTLDILPLTANGKVDRKALPTPDQETFSNLQYIPPRNRTEEVIANIFASVLSIEKVGIYDNFFTLGGHSLLATQVISRVKQAFAVDVPLRNLFEEPTIANLSKIIDNSDSTLVQQLQTTPFDQLQNREEIEL</sequence>
<dbReference type="Pfam" id="PF00501">
    <property type="entry name" value="AMP-binding"/>
    <property type="match status" value="1"/>
</dbReference>
<evidence type="ECO:0000256" key="4">
    <source>
        <dbReference type="ARBA" id="ARBA00022553"/>
    </source>
</evidence>
<evidence type="ECO:0000313" key="6">
    <source>
        <dbReference type="EMBL" id="MBD6621231.1"/>
    </source>
</evidence>
<dbReference type="FunFam" id="3.30.300.30:FF:000010">
    <property type="entry name" value="Enterobactin synthetase component F"/>
    <property type="match status" value="1"/>
</dbReference>
<dbReference type="InterPro" id="IPR045851">
    <property type="entry name" value="AMP-bd_C_sf"/>
</dbReference>
<dbReference type="Pfam" id="PF13193">
    <property type="entry name" value="AMP-binding_C"/>
    <property type="match status" value="1"/>
</dbReference>
<comment type="caution">
    <text evidence="6">The sequence shown here is derived from an EMBL/GenBank/DDBJ whole genome shotgun (WGS) entry which is preliminary data.</text>
</comment>
<dbReference type="GO" id="GO:0008610">
    <property type="term" value="P:lipid biosynthetic process"/>
    <property type="evidence" value="ECO:0007669"/>
    <property type="project" value="UniProtKB-ARBA"/>
</dbReference>
<dbReference type="FunFam" id="3.40.50.980:FF:000001">
    <property type="entry name" value="Non-ribosomal peptide synthetase"/>
    <property type="match status" value="1"/>
</dbReference>
<keyword evidence="7" id="KW-1185">Reference proteome</keyword>
<dbReference type="CDD" id="cd12116">
    <property type="entry name" value="A_NRPS_Ta1_like"/>
    <property type="match status" value="1"/>
</dbReference>
<dbReference type="GO" id="GO:0044550">
    <property type="term" value="P:secondary metabolite biosynthetic process"/>
    <property type="evidence" value="ECO:0007669"/>
    <property type="project" value="UniProtKB-ARBA"/>
</dbReference>
<reference evidence="6" key="1">
    <citation type="submission" date="2019-07" db="EMBL/GenBank/DDBJ databases">
        <title>Toxilogical consequences of a new and cryptic species of cyanobacteria (Komarekiella delphini-convector) recovered from the epidermis of a bottlenose dolphin and 1500 ft. in the air.</title>
        <authorList>
            <person name="Brown A.O."/>
            <person name="Dvorak P."/>
            <person name="Villanueva C.D."/>
            <person name="Foss A.J."/>
            <person name="Garvey A.D."/>
            <person name="Gibson Q.A."/>
            <person name="Johansen J.R."/>
            <person name="Casamatta D.A."/>
        </authorList>
    </citation>
    <scope>NUCLEOTIDE SEQUENCE</scope>
    <source>
        <strain evidence="6">SJRDD-AB1</strain>
    </source>
</reference>
<feature type="domain" description="Carrier" evidence="5">
    <location>
        <begin position="880"/>
        <end position="955"/>
    </location>
</feature>
<dbReference type="GO" id="GO:0003824">
    <property type="term" value="F:catalytic activity"/>
    <property type="evidence" value="ECO:0007669"/>
    <property type="project" value="InterPro"/>
</dbReference>
<evidence type="ECO:0000313" key="7">
    <source>
        <dbReference type="Proteomes" id="UP001165986"/>
    </source>
</evidence>
<dbReference type="GO" id="GO:0031177">
    <property type="term" value="F:phosphopantetheine binding"/>
    <property type="evidence" value="ECO:0007669"/>
    <property type="project" value="TreeGrafter"/>
</dbReference>
<keyword evidence="4" id="KW-0597">Phosphoprotein</keyword>
<dbReference type="PROSITE" id="PS00012">
    <property type="entry name" value="PHOSPHOPANTETHEINE"/>
    <property type="match status" value="1"/>
</dbReference>
<dbReference type="PROSITE" id="PS00455">
    <property type="entry name" value="AMP_BINDING"/>
    <property type="match status" value="1"/>
</dbReference>
<comment type="similarity">
    <text evidence="2">Belongs to the ATP-dependent AMP-binding enzyme family.</text>
</comment>
<organism evidence="6 7">
    <name type="scientific">Komarekiella delphini-convector SJRDD-AB1</name>
    <dbReference type="NCBI Taxonomy" id="2593771"/>
    <lineage>
        <taxon>Bacteria</taxon>
        <taxon>Bacillati</taxon>
        <taxon>Cyanobacteriota</taxon>
        <taxon>Cyanophyceae</taxon>
        <taxon>Nostocales</taxon>
        <taxon>Nostocaceae</taxon>
        <taxon>Komarekiella</taxon>
        <taxon>Komarekiella delphini-convector</taxon>
    </lineage>
</organism>
<dbReference type="FunFam" id="2.30.38.10:FF:000001">
    <property type="entry name" value="Non-ribosomal peptide synthetase PvdI"/>
    <property type="match status" value="1"/>
</dbReference>
<dbReference type="FunFam" id="1.10.1200.10:FF:000005">
    <property type="entry name" value="Nonribosomal peptide synthetase 1"/>
    <property type="match status" value="1"/>
</dbReference>
<dbReference type="InterPro" id="IPR029058">
    <property type="entry name" value="AB_hydrolase_fold"/>
</dbReference>
<dbReference type="SUPFAM" id="SSF56801">
    <property type="entry name" value="Acetyl-CoA synthetase-like"/>
    <property type="match status" value="1"/>
</dbReference>
<name>A0AA40VVU3_9NOST</name>
<evidence type="ECO:0000259" key="5">
    <source>
        <dbReference type="PROSITE" id="PS50075"/>
    </source>
</evidence>
<dbReference type="CDD" id="cd19543">
    <property type="entry name" value="DCL_NRPS"/>
    <property type="match status" value="1"/>
</dbReference>
<dbReference type="PANTHER" id="PTHR45527">
    <property type="entry name" value="NONRIBOSOMAL PEPTIDE SYNTHETASE"/>
    <property type="match status" value="1"/>
</dbReference>